<dbReference type="GO" id="GO:0005524">
    <property type="term" value="F:ATP binding"/>
    <property type="evidence" value="ECO:0007669"/>
    <property type="project" value="UniProtKB-KW"/>
</dbReference>
<evidence type="ECO:0000313" key="7">
    <source>
        <dbReference type="EMBL" id="CAD7229999.1"/>
    </source>
</evidence>
<dbReference type="OrthoDB" id="360585at2759"/>
<keyword evidence="5" id="KW-0030">Aminoacyl-tRNA synthetase</keyword>
<evidence type="ECO:0000256" key="4">
    <source>
        <dbReference type="ARBA" id="ARBA00022917"/>
    </source>
</evidence>
<dbReference type="Pfam" id="PF01336">
    <property type="entry name" value="tRNA_anti-codon"/>
    <property type="match status" value="1"/>
</dbReference>
<dbReference type="EMBL" id="OB662401">
    <property type="protein sequence ID" value="CAD7229999.1"/>
    <property type="molecule type" value="Genomic_DNA"/>
</dbReference>
<dbReference type="Pfam" id="PF00152">
    <property type="entry name" value="tRNA-synt_2"/>
    <property type="match status" value="1"/>
</dbReference>
<dbReference type="Gene3D" id="2.40.50.140">
    <property type="entry name" value="Nucleic acid-binding proteins"/>
    <property type="match status" value="1"/>
</dbReference>
<dbReference type="CDD" id="cd04318">
    <property type="entry name" value="EcAsnRS_like_N"/>
    <property type="match status" value="1"/>
</dbReference>
<evidence type="ECO:0000256" key="2">
    <source>
        <dbReference type="ARBA" id="ARBA00022741"/>
    </source>
</evidence>
<keyword evidence="4" id="KW-0648">Protein biosynthesis</keyword>
<dbReference type="GO" id="GO:0003676">
    <property type="term" value="F:nucleic acid binding"/>
    <property type="evidence" value="ECO:0007669"/>
    <property type="project" value="InterPro"/>
</dbReference>
<dbReference type="PROSITE" id="PS50862">
    <property type="entry name" value="AA_TRNA_LIGASE_II"/>
    <property type="match status" value="1"/>
</dbReference>
<gene>
    <name evidence="7" type="ORF">CTOB1V02_LOCUS7863</name>
</gene>
<evidence type="ECO:0000256" key="3">
    <source>
        <dbReference type="ARBA" id="ARBA00022840"/>
    </source>
</evidence>
<dbReference type="GO" id="GO:0004816">
    <property type="term" value="F:asparagine-tRNA ligase activity"/>
    <property type="evidence" value="ECO:0007669"/>
    <property type="project" value="TreeGrafter"/>
</dbReference>
<dbReference type="Gene3D" id="3.30.930.10">
    <property type="entry name" value="Bira Bifunctional Protein, Domain 2"/>
    <property type="match status" value="1"/>
</dbReference>
<keyword evidence="1" id="KW-0436">Ligase</keyword>
<dbReference type="GO" id="GO:0006421">
    <property type="term" value="P:asparaginyl-tRNA aminoacylation"/>
    <property type="evidence" value="ECO:0007669"/>
    <property type="project" value="TreeGrafter"/>
</dbReference>
<keyword evidence="3" id="KW-0067">ATP-binding</keyword>
<dbReference type="PANTHER" id="PTHR22594">
    <property type="entry name" value="ASPARTYL/LYSYL-TRNA SYNTHETASE"/>
    <property type="match status" value="1"/>
</dbReference>
<protein>
    <recommendedName>
        <fullName evidence="6">Aminoacyl-transfer RNA synthetases class-II family profile domain-containing protein</fullName>
    </recommendedName>
</protein>
<dbReference type="AlphaFoldDB" id="A0A7R8WJ68"/>
<dbReference type="GO" id="GO:0005739">
    <property type="term" value="C:mitochondrion"/>
    <property type="evidence" value="ECO:0007669"/>
    <property type="project" value="TreeGrafter"/>
</dbReference>
<reference evidence="7" key="1">
    <citation type="submission" date="2020-11" db="EMBL/GenBank/DDBJ databases">
        <authorList>
            <person name="Tran Van P."/>
        </authorList>
    </citation>
    <scope>NUCLEOTIDE SEQUENCE</scope>
</reference>
<keyword evidence="2" id="KW-0547">Nucleotide-binding</keyword>
<evidence type="ECO:0000259" key="6">
    <source>
        <dbReference type="PROSITE" id="PS50862"/>
    </source>
</evidence>
<evidence type="ECO:0000256" key="1">
    <source>
        <dbReference type="ARBA" id="ARBA00022598"/>
    </source>
</evidence>
<dbReference type="SUPFAM" id="SSF50249">
    <property type="entry name" value="Nucleic acid-binding proteins"/>
    <property type="match status" value="1"/>
</dbReference>
<evidence type="ECO:0000256" key="5">
    <source>
        <dbReference type="ARBA" id="ARBA00023146"/>
    </source>
</evidence>
<dbReference type="InterPro" id="IPR004365">
    <property type="entry name" value="NA-bd_OB_tRNA"/>
</dbReference>
<organism evidence="7">
    <name type="scientific">Cyprideis torosa</name>
    <dbReference type="NCBI Taxonomy" id="163714"/>
    <lineage>
        <taxon>Eukaryota</taxon>
        <taxon>Metazoa</taxon>
        <taxon>Ecdysozoa</taxon>
        <taxon>Arthropoda</taxon>
        <taxon>Crustacea</taxon>
        <taxon>Oligostraca</taxon>
        <taxon>Ostracoda</taxon>
        <taxon>Podocopa</taxon>
        <taxon>Podocopida</taxon>
        <taxon>Cytherocopina</taxon>
        <taxon>Cytheroidea</taxon>
        <taxon>Cytherideidae</taxon>
        <taxon>Cyprideis</taxon>
    </lineage>
</organism>
<name>A0A7R8WJ68_9CRUS</name>
<sequence>MVLPRYLMQRSLRTRAWSVQRVLQSKPIGDSISLHGWIKRRRRMGKQILFLDVVDGSTFERLQVVYQAPPGSEVPHVLIGTPVSIDGTLQKSTHPKQEMELLAERLVPRGLYETKEAPLMEKNKLTPAHYRQYLHLRPRAWHVFASLLRVRSALSLAVHDHFRSQGFHLIHAPVLTSNDSEGAGNTFSVQCDSLEVPSTSEEATTGRGFFEGKTHLTVSSQLHLEAAACGLSNVYCLGPAFRAERGRSLRHMCEFWMLEAEMSFVDDLEVLIAEVQGTVRALWDRIRNSADEELDFQWKSNGVDEKDNSFPFLEWRQAFRDISSVEEDTAGAAPRPSGFGVLHVASGDSELEQHPGPVVSECSTSLRVTQSWSSTPAQWFRSAPPKQVQRSHFPLRVV</sequence>
<accession>A0A7R8WJ68</accession>
<dbReference type="SUPFAM" id="SSF55681">
    <property type="entry name" value="Class II aaRS and biotin synthetases"/>
    <property type="match status" value="1"/>
</dbReference>
<dbReference type="InterPro" id="IPR045864">
    <property type="entry name" value="aa-tRNA-synth_II/BPL/LPL"/>
</dbReference>
<dbReference type="InterPro" id="IPR006195">
    <property type="entry name" value="aa-tRNA-synth_II"/>
</dbReference>
<proteinExistence type="predicted"/>
<feature type="domain" description="Aminoacyl-transfer RNA synthetases class-II family profile" evidence="6">
    <location>
        <begin position="148"/>
        <end position="326"/>
    </location>
</feature>
<dbReference type="PANTHER" id="PTHR22594:SF34">
    <property type="entry name" value="ASPARAGINE--TRNA LIGASE, MITOCHONDRIAL-RELATED"/>
    <property type="match status" value="1"/>
</dbReference>
<dbReference type="InterPro" id="IPR012340">
    <property type="entry name" value="NA-bd_OB-fold"/>
</dbReference>
<dbReference type="InterPro" id="IPR004364">
    <property type="entry name" value="Aa-tRNA-synt_II"/>
</dbReference>